<feature type="binding site" evidence="9">
    <location>
        <position position="124"/>
    </location>
    <ligand>
        <name>Zn(2+)</name>
        <dbReference type="ChEBI" id="CHEBI:29105"/>
        <note>catalytic</note>
    </ligand>
</feature>
<evidence type="ECO:0000256" key="5">
    <source>
        <dbReference type="ARBA" id="ARBA00022723"/>
    </source>
</evidence>
<protein>
    <recommendedName>
        <fullName evidence="9">Endoribonuclease YbeY</fullName>
        <ecNumber evidence="9">3.1.-.-</ecNumber>
    </recommendedName>
</protein>
<dbReference type="Gene3D" id="3.40.390.30">
    <property type="entry name" value="Metalloproteases ('zincins'), catalytic domain"/>
    <property type="match status" value="1"/>
</dbReference>
<evidence type="ECO:0000313" key="11">
    <source>
        <dbReference type="Proteomes" id="UP000823485"/>
    </source>
</evidence>
<keyword evidence="8 9" id="KW-0862">Zinc</keyword>
<proteinExistence type="inferred from homology"/>
<keyword evidence="2 9" id="KW-0690">Ribosome biogenesis</keyword>
<evidence type="ECO:0000256" key="4">
    <source>
        <dbReference type="ARBA" id="ARBA00022722"/>
    </source>
</evidence>
<keyword evidence="11" id="KW-1185">Reference proteome</keyword>
<dbReference type="NCBIfam" id="TIGR00043">
    <property type="entry name" value="rRNA maturation RNase YbeY"/>
    <property type="match status" value="1"/>
</dbReference>
<evidence type="ECO:0000256" key="3">
    <source>
        <dbReference type="ARBA" id="ARBA00022552"/>
    </source>
</evidence>
<dbReference type="EMBL" id="JAFBFH010000025">
    <property type="protein sequence ID" value="MBM7716300.1"/>
    <property type="molecule type" value="Genomic_DNA"/>
</dbReference>
<dbReference type="PROSITE" id="PS01306">
    <property type="entry name" value="UPF0054"/>
    <property type="match status" value="1"/>
</dbReference>
<comment type="function">
    <text evidence="9">Single strand-specific metallo-endoribonuclease involved in late-stage 70S ribosome quality control and in maturation of the 3' terminus of the 16S rRNA.</text>
</comment>
<dbReference type="InterPro" id="IPR023091">
    <property type="entry name" value="MetalPrtase_cat_dom_sf_prd"/>
</dbReference>
<accession>A0ABS2RAB2</accession>
<dbReference type="EC" id="3.1.-.-" evidence="9"/>
<evidence type="ECO:0000256" key="8">
    <source>
        <dbReference type="ARBA" id="ARBA00022833"/>
    </source>
</evidence>
<dbReference type="PANTHER" id="PTHR46986">
    <property type="entry name" value="ENDORIBONUCLEASE YBEY, CHLOROPLASTIC"/>
    <property type="match status" value="1"/>
</dbReference>
<keyword evidence="3 9" id="KW-0698">rRNA processing</keyword>
<evidence type="ECO:0000256" key="2">
    <source>
        <dbReference type="ARBA" id="ARBA00022517"/>
    </source>
</evidence>
<dbReference type="Pfam" id="PF02130">
    <property type="entry name" value="YbeY"/>
    <property type="match status" value="1"/>
</dbReference>
<evidence type="ECO:0000256" key="6">
    <source>
        <dbReference type="ARBA" id="ARBA00022759"/>
    </source>
</evidence>
<keyword evidence="7 9" id="KW-0378">Hydrolase</keyword>
<name>A0ABS2RAB2_9BACI</name>
<keyword evidence="5 9" id="KW-0479">Metal-binding</keyword>
<reference evidence="10 11" key="1">
    <citation type="submission" date="2021-01" db="EMBL/GenBank/DDBJ databases">
        <title>Genomic Encyclopedia of Type Strains, Phase IV (KMG-IV): sequencing the most valuable type-strain genomes for metagenomic binning, comparative biology and taxonomic classification.</title>
        <authorList>
            <person name="Goeker M."/>
        </authorList>
    </citation>
    <scope>NUCLEOTIDE SEQUENCE [LARGE SCALE GENOMIC DNA]</scope>
    <source>
        <strain evidence="10 11">DSM 105453</strain>
    </source>
</reference>
<organism evidence="10 11">
    <name type="scientific">Siminovitchia thermophila</name>
    <dbReference type="NCBI Taxonomy" id="1245522"/>
    <lineage>
        <taxon>Bacteria</taxon>
        <taxon>Bacillati</taxon>
        <taxon>Bacillota</taxon>
        <taxon>Bacilli</taxon>
        <taxon>Bacillales</taxon>
        <taxon>Bacillaceae</taxon>
        <taxon>Siminovitchia</taxon>
    </lineage>
</organism>
<comment type="caution">
    <text evidence="10">The sequence shown here is derived from an EMBL/GenBank/DDBJ whole genome shotgun (WGS) entry which is preliminary data.</text>
</comment>
<dbReference type="RefSeq" id="WP_077110664.1">
    <property type="nucleotide sequence ID" value="NZ_JAFBFH010000025.1"/>
</dbReference>
<keyword evidence="6 9" id="KW-0255">Endonuclease</keyword>
<evidence type="ECO:0000256" key="7">
    <source>
        <dbReference type="ARBA" id="ARBA00022801"/>
    </source>
</evidence>
<dbReference type="InterPro" id="IPR002036">
    <property type="entry name" value="YbeY"/>
</dbReference>
<comment type="cofactor">
    <cofactor evidence="9">
        <name>Zn(2+)</name>
        <dbReference type="ChEBI" id="CHEBI:29105"/>
    </cofactor>
    <text evidence="9">Binds 1 zinc ion.</text>
</comment>
<evidence type="ECO:0000313" key="10">
    <source>
        <dbReference type="EMBL" id="MBM7716300.1"/>
    </source>
</evidence>
<feature type="binding site" evidence="9">
    <location>
        <position position="128"/>
    </location>
    <ligand>
        <name>Zn(2+)</name>
        <dbReference type="ChEBI" id="CHEBI:29105"/>
        <note>catalytic</note>
    </ligand>
</feature>
<feature type="binding site" evidence="9">
    <location>
        <position position="134"/>
    </location>
    <ligand>
        <name>Zn(2+)</name>
        <dbReference type="ChEBI" id="CHEBI:29105"/>
        <note>catalytic</note>
    </ligand>
</feature>
<dbReference type="PANTHER" id="PTHR46986:SF1">
    <property type="entry name" value="ENDORIBONUCLEASE YBEY, CHLOROPLASTIC"/>
    <property type="match status" value="1"/>
</dbReference>
<dbReference type="SUPFAM" id="SSF55486">
    <property type="entry name" value="Metalloproteases ('zincins'), catalytic domain"/>
    <property type="match status" value="1"/>
</dbReference>
<gene>
    <name evidence="9" type="primary">ybeY</name>
    <name evidence="10" type="ORF">JOC94_003320</name>
</gene>
<comment type="similarity">
    <text evidence="1 9">Belongs to the endoribonuclease YbeY family.</text>
</comment>
<evidence type="ECO:0000256" key="9">
    <source>
        <dbReference type="HAMAP-Rule" id="MF_00009"/>
    </source>
</evidence>
<keyword evidence="4 9" id="KW-0540">Nuclease</keyword>
<dbReference type="HAMAP" id="MF_00009">
    <property type="entry name" value="Endoribonucl_YbeY"/>
    <property type="match status" value="1"/>
</dbReference>
<dbReference type="Proteomes" id="UP000823485">
    <property type="component" value="Unassembled WGS sequence"/>
</dbReference>
<evidence type="ECO:0000256" key="1">
    <source>
        <dbReference type="ARBA" id="ARBA00010875"/>
    </source>
</evidence>
<comment type="subcellular location">
    <subcellularLocation>
        <location evidence="9">Cytoplasm</location>
    </subcellularLocation>
</comment>
<keyword evidence="9" id="KW-0963">Cytoplasm</keyword>
<dbReference type="InterPro" id="IPR020549">
    <property type="entry name" value="YbeY_CS"/>
</dbReference>
<sequence length="158" mass="18178">MELEIDFIEETNEVQTSQLELVERLLKHAASLEMSEKDDGEVSVIFVSNEAIRELNHSYRGKNEPTDVLSFPMEELGEGEMEIAYAHGTPRMLGDIVISIDKAREQAHEYGHSLERELGFLAVHGFLHLLGYDHMTPEEEQKMFQKQEEILKSYGLER</sequence>